<dbReference type="Proteomes" id="UP001412239">
    <property type="component" value="Unassembled WGS sequence"/>
</dbReference>
<protein>
    <recommendedName>
        <fullName evidence="2">UDENN domain-containing protein</fullName>
    </recommendedName>
</protein>
<gene>
    <name evidence="3" type="ORF">GSTUAT00005466001</name>
</gene>
<sequence>MAGENGSLVSSDISSYTAALYANELKEYPFSLDALRKWMIAFVVCDFNVDIGVEVEYMFPSTNFSPTDLQTICFSSFPERTSSDTTEDSAFHFRFRHSSPYVSCQTTNEDPAYWYGFCLFRQQRDTAVKRNYRQKSLVLVSQHDYAPLFAYLIKTISLLDFEVSPTLIESACSNIAAWGPPEVGLQELPFLGSLLDVHIPPHPAFPLQGLVTATPSRTDIRVEYKEIHTSEPIGSWTRLANLLNSISELYIIFERVLLSDPMVVLADDPTTCSEFVSAVVDLVRPVSFRLWFGCQLLYGYRRLMCKQIPFGGDCRPYLTMQSVLDFSLNAHEGIPLRHYLIGITNPFFLKRLLSNGKENKTPYVVYLAGPEVKRKHHLHFYSSITERDHPNNMIVNDAKAFIEKDHEFLRVLENQLKDPRTTREHSNYAGLRASGTRRHFAHLAAMFLAPLNRYLATLASKSSDSNIIDIAGFSEGDFLASLSKHGCSVQFKGKTGYHRHRTAEAFYRKFCRSPSFFRWLEMKMRLQQEPLEVIGTSSVSGYGEKTEQD</sequence>
<dbReference type="InterPro" id="IPR024224">
    <property type="entry name" value="DENND6"/>
</dbReference>
<feature type="domain" description="UDENN" evidence="2">
    <location>
        <begin position="40"/>
        <end position="533"/>
    </location>
</feature>
<evidence type="ECO:0000313" key="3">
    <source>
        <dbReference type="EMBL" id="CUS10385.1"/>
    </source>
</evidence>
<dbReference type="AlphaFoldDB" id="A0A292PUK4"/>
<comment type="similarity">
    <text evidence="1">Belongs to the DENND6 family.</text>
</comment>
<dbReference type="PANTHER" id="PTHR13677:SF0">
    <property type="entry name" value="LD41638P"/>
    <property type="match status" value="1"/>
</dbReference>
<evidence type="ECO:0000259" key="2">
    <source>
        <dbReference type="PROSITE" id="PS50211"/>
    </source>
</evidence>
<dbReference type="PANTHER" id="PTHR13677">
    <property type="entry name" value="LD41638P"/>
    <property type="match status" value="1"/>
</dbReference>
<proteinExistence type="inferred from homology"/>
<dbReference type="PROSITE" id="PS50211">
    <property type="entry name" value="DENN"/>
    <property type="match status" value="1"/>
</dbReference>
<name>A0A292PUK4_9PEZI</name>
<dbReference type="EMBL" id="LN891048">
    <property type="protein sequence ID" value="CUS10385.1"/>
    <property type="molecule type" value="Genomic_DNA"/>
</dbReference>
<evidence type="ECO:0000313" key="4">
    <source>
        <dbReference type="Proteomes" id="UP001412239"/>
    </source>
</evidence>
<dbReference type="InterPro" id="IPR037516">
    <property type="entry name" value="Tripartite_DENN"/>
</dbReference>
<dbReference type="GO" id="GO:0055037">
    <property type="term" value="C:recycling endosome"/>
    <property type="evidence" value="ECO:0007669"/>
    <property type="project" value="TreeGrafter"/>
</dbReference>
<evidence type="ECO:0000256" key="1">
    <source>
        <dbReference type="ARBA" id="ARBA00007159"/>
    </source>
</evidence>
<accession>A0A292PUK4</accession>
<dbReference type="GO" id="GO:0005085">
    <property type="term" value="F:guanyl-nucleotide exchange factor activity"/>
    <property type="evidence" value="ECO:0007669"/>
    <property type="project" value="InterPro"/>
</dbReference>
<reference evidence="3" key="1">
    <citation type="submission" date="2015-10" db="EMBL/GenBank/DDBJ databases">
        <authorList>
            <person name="Regsiter A."/>
            <person name="william w."/>
        </authorList>
    </citation>
    <scope>NUCLEOTIDE SEQUENCE</scope>
    <source>
        <strain evidence="3">Montdore</strain>
    </source>
</reference>
<organism evidence="3 4">
    <name type="scientific">Tuber aestivum</name>
    <name type="common">summer truffle</name>
    <dbReference type="NCBI Taxonomy" id="59557"/>
    <lineage>
        <taxon>Eukaryota</taxon>
        <taxon>Fungi</taxon>
        <taxon>Dikarya</taxon>
        <taxon>Ascomycota</taxon>
        <taxon>Pezizomycotina</taxon>
        <taxon>Pezizomycetes</taxon>
        <taxon>Pezizales</taxon>
        <taxon>Tuberaceae</taxon>
        <taxon>Tuber</taxon>
    </lineage>
</organism>
<keyword evidence="4" id="KW-1185">Reference proteome</keyword>